<dbReference type="EMBL" id="CP070506">
    <property type="protein sequence ID" value="QSB42024.1"/>
    <property type="molecule type" value="Genomic_DNA"/>
</dbReference>
<reference evidence="2 3" key="1">
    <citation type="submission" date="2021-02" db="EMBL/GenBank/DDBJ databases">
        <title>Genomic and phenotypic characterization of Pseudomonas hygromyciniae, a novel bacterial species discovered from a commercially purchased antibiotic vial.</title>
        <authorList>
            <person name="Turner T.L."/>
            <person name="Mitra S.D."/>
            <person name="Kochan T.J."/>
            <person name="Pincus N.B."/>
            <person name="Lebrun-Corbin M."/>
            <person name="Cheung B."/>
            <person name="Gatesy S.W."/>
            <person name="Afzal T."/>
            <person name="Ozer E.A."/>
            <person name="Hauser A.R."/>
        </authorList>
    </citation>
    <scope>NUCLEOTIDE SEQUENCE [LARGE SCALE GENOMIC DNA]</scope>
    <source>
        <strain evidence="2 3">SDM007</strain>
    </source>
</reference>
<name>A0ABX7K3V5_9PSED</name>
<evidence type="ECO:0000313" key="3">
    <source>
        <dbReference type="Proteomes" id="UP000663249"/>
    </source>
</evidence>
<dbReference type="Gene3D" id="3.40.50.11550">
    <property type="match status" value="2"/>
</dbReference>
<dbReference type="RefSeq" id="WP_205477130.1">
    <property type="nucleotide sequence ID" value="NZ_CP070506.1"/>
</dbReference>
<evidence type="ECO:0000313" key="2">
    <source>
        <dbReference type="EMBL" id="QSB42024.1"/>
    </source>
</evidence>
<feature type="region of interest" description="Disordered" evidence="1">
    <location>
        <begin position="549"/>
        <end position="586"/>
    </location>
</feature>
<sequence>MAQQLKQAAQPLTGEADAGAVASALAGISITPDADSSYARHPVARDETCVDLERFLLKHGITLPRSRAELLDLAQAVEIRSLQHPYANYGGGLSWPLPLSVSQQQSIGTLLRTHSPGLSGLPLTDQSAGALGYLASAVDLSEDELKAPGKALEKLIQSPRGQALGQAIQQQLKGIATPNSVSDYVLAAINLGLDPESINQPRRNTVAGFDLAQEQHWGKSPASIVNALSNHLRLSGKTTAATAGFGAHLLLARIAPQFLVKDIPANLTYGSQAWASFQLAVAKIEAGTPGVTPQMSYAQIMSIAHTMQAPVDDAIQTAVLIDWAVANGILDKKHDSLYNSDEIERARTDFNQQLQERATASSQLRTPLPELKQIALARLEQLFGKGISFEEKCIQADYPFRSTRLFQGTYSMLDIAMMERQDMPTWKTTDSRIPIDRLNKQQDLNVFNRFRTQLDTVISLQKQGLKTTIKHMIAQLPLADRHNLEHGQIDFFQDRTYTIATGFFSAPTLTSKSPKLLIKAVRDGCTTVYEVDLAKGAISRGKISPGEFRTGNRLHRTEPFNLGGGDRLSRLDATAGSASPPRSFSSARSQDIANAFVEVFDLDNADALKQAKGVTTFDEEKASREKVQDFLLNLIPLRSAIVNFKKGDYDEGIIDLGLDLLGFVTAGAATSARVGKVAATALSSTAKALGLAKAVGVGAIEALNPLSGVGDLLMGAGRLARASVKGAAHKIQVLRGTADSYDLLAASQRYEGAATGTLKIADHSGDVLAVQQQGKWYAYDDVAQQAYGSPLEAFTPTNTLMPVSRRVTHRGGQRYEPLDRNWRLVYPNTPPKPSKSEALPIEDYALATKGKWRWDDFATAAARKEVSQKFENDMVAYYKSVKTADIAARPAIPSIPEPRPSSEVITRALQASNGVIFGENHAEIASFQLLFDHVDLFVQQKVKRVYFEGVADYPSGVRDDGIGWLGDTGKKRDNPSFEELKAKFEKNGIQVLPLEHIYLTQRHAPVTQSKTLDLAEAKERLARFNYYAAQTIKATSGGEKWIALVGRAHTNTQLGVPGMVDLTGSLSIGVFPKRKAGPSVGSTNTVTVPPTQALAPQTPIGDLTIAHQVMPGTP</sequence>
<evidence type="ECO:0000256" key="1">
    <source>
        <dbReference type="SAM" id="MobiDB-lite"/>
    </source>
</evidence>
<dbReference type="SUPFAM" id="SSF159501">
    <property type="entry name" value="EreA/ChaN-like"/>
    <property type="match status" value="1"/>
</dbReference>
<proteinExistence type="predicted"/>
<gene>
    <name evidence="2" type="ORF">JTY93_12160</name>
</gene>
<accession>A0ABX7K3V5</accession>
<feature type="compositionally biased region" description="Low complexity" evidence="1">
    <location>
        <begin position="577"/>
        <end position="586"/>
    </location>
</feature>
<protein>
    <submittedName>
        <fullName evidence="2">Uncharacterized protein</fullName>
    </submittedName>
</protein>
<dbReference type="Proteomes" id="UP000663249">
    <property type="component" value="Chromosome"/>
</dbReference>
<keyword evidence="3" id="KW-1185">Reference proteome</keyword>
<organism evidence="2 3">
    <name type="scientific">Pseudomonas hygromyciniae</name>
    <dbReference type="NCBI Taxonomy" id="2812000"/>
    <lineage>
        <taxon>Bacteria</taxon>
        <taxon>Pseudomonadati</taxon>
        <taxon>Pseudomonadota</taxon>
        <taxon>Gammaproteobacteria</taxon>
        <taxon>Pseudomonadales</taxon>
        <taxon>Pseudomonadaceae</taxon>
        <taxon>Pseudomonas</taxon>
    </lineage>
</organism>